<keyword evidence="6" id="KW-0966">Cell projection</keyword>
<evidence type="ECO:0000256" key="1">
    <source>
        <dbReference type="ARBA" id="ARBA00004117"/>
    </source>
</evidence>
<dbReference type="GO" id="GO:0071973">
    <property type="term" value="P:bacterial-type flagellum-dependent cell motility"/>
    <property type="evidence" value="ECO:0007669"/>
    <property type="project" value="InterPro"/>
</dbReference>
<proteinExistence type="inferred from homology"/>
<dbReference type="OrthoDB" id="285952at2"/>
<dbReference type="PANTHER" id="PTHR34653:SF1">
    <property type="entry name" value="FLAGELLAR HOOK-BASAL BODY COMPLEX PROTEIN FLIE"/>
    <property type="match status" value="1"/>
</dbReference>
<reference evidence="7" key="1">
    <citation type="submission" date="2011-02" db="EMBL/GenBank/DDBJ databases">
        <title>The complete genome of Planctomyces brasiliensis DSM 5305.</title>
        <authorList>
            <person name="Lucas S."/>
            <person name="Copeland A."/>
            <person name="Lapidus A."/>
            <person name="Bruce D."/>
            <person name="Goodwin L."/>
            <person name="Pitluck S."/>
            <person name="Kyrpides N."/>
            <person name="Mavromatis K."/>
            <person name="Pagani I."/>
            <person name="Ivanova N."/>
            <person name="Ovchinnikova G."/>
            <person name="Lu M."/>
            <person name="Detter J.C."/>
            <person name="Han C."/>
            <person name="Land M."/>
            <person name="Hauser L."/>
            <person name="Markowitz V."/>
            <person name="Cheng J.-F."/>
            <person name="Hugenholtz P."/>
            <person name="Woyke T."/>
            <person name="Wu D."/>
            <person name="Tindall B."/>
            <person name="Pomrenke H.G."/>
            <person name="Brambilla E."/>
            <person name="Klenk H.-P."/>
            <person name="Eisen J.A."/>
        </authorList>
    </citation>
    <scope>NUCLEOTIDE SEQUENCE [LARGE SCALE GENOMIC DNA]</scope>
    <source>
        <strain evidence="7">ATCC 49424 / DSM 5305 / JCM 21570 / NBRC 103401 / IFAM 1448</strain>
    </source>
</reference>
<dbReference type="PANTHER" id="PTHR34653">
    <property type="match status" value="1"/>
</dbReference>
<dbReference type="EMBL" id="CP002546">
    <property type="protein sequence ID" value="ADY60057.1"/>
    <property type="molecule type" value="Genomic_DNA"/>
</dbReference>
<dbReference type="GO" id="GO:0003774">
    <property type="term" value="F:cytoskeletal motor activity"/>
    <property type="evidence" value="ECO:0007669"/>
    <property type="project" value="InterPro"/>
</dbReference>
<keyword evidence="6" id="KW-0282">Flagellum</keyword>
<dbReference type="GO" id="GO:0009425">
    <property type="term" value="C:bacterial-type flagellum basal body"/>
    <property type="evidence" value="ECO:0007669"/>
    <property type="project" value="UniProtKB-SubCell"/>
</dbReference>
<evidence type="ECO:0000313" key="6">
    <source>
        <dbReference type="EMBL" id="ADY60057.1"/>
    </source>
</evidence>
<accession>F0SNY1</accession>
<evidence type="ECO:0000256" key="2">
    <source>
        <dbReference type="ARBA" id="ARBA00009272"/>
    </source>
</evidence>
<dbReference type="GO" id="GO:0005198">
    <property type="term" value="F:structural molecule activity"/>
    <property type="evidence" value="ECO:0007669"/>
    <property type="project" value="UniProtKB-UniRule"/>
</dbReference>
<dbReference type="AlphaFoldDB" id="F0SNY1"/>
<keyword evidence="6" id="KW-0969">Cilium</keyword>
<keyword evidence="7" id="KW-1185">Reference proteome</keyword>
<dbReference type="Pfam" id="PF02049">
    <property type="entry name" value="FliE"/>
    <property type="match status" value="1"/>
</dbReference>
<evidence type="ECO:0000256" key="3">
    <source>
        <dbReference type="ARBA" id="ARBA00023143"/>
    </source>
</evidence>
<dbReference type="KEGG" id="pbs:Plabr_2456"/>
<evidence type="ECO:0000256" key="4">
    <source>
        <dbReference type="HAMAP-Rule" id="MF_00724"/>
    </source>
</evidence>
<dbReference type="STRING" id="756272.Plabr_2456"/>
<sequence>MKIPIQTSIPPIGGLTPPLIESSPKAPDVDFQSLLATSLSQTNQLEHQAQANIEGRLLGEDITSAEVYTSLRKAEMALKMMTQVRNKLIDAFQEIQQMRI</sequence>
<evidence type="ECO:0000313" key="7">
    <source>
        <dbReference type="Proteomes" id="UP000006860"/>
    </source>
</evidence>
<dbReference type="RefSeq" id="WP_013628781.1">
    <property type="nucleotide sequence ID" value="NC_015174.1"/>
</dbReference>
<dbReference type="eggNOG" id="COG1677">
    <property type="taxonomic scope" value="Bacteria"/>
</dbReference>
<dbReference type="HOGENOM" id="CLU_147249_3_2_0"/>
<name>F0SNY1_RUBBR</name>
<dbReference type="InterPro" id="IPR001624">
    <property type="entry name" value="FliE"/>
</dbReference>
<dbReference type="Proteomes" id="UP000006860">
    <property type="component" value="Chromosome"/>
</dbReference>
<gene>
    <name evidence="4" type="primary">fliE</name>
    <name evidence="6" type="ordered locus">Plabr_2456</name>
</gene>
<dbReference type="NCBIfam" id="TIGR00205">
    <property type="entry name" value="fliE"/>
    <property type="match status" value="1"/>
</dbReference>
<dbReference type="HAMAP" id="MF_00724">
    <property type="entry name" value="FliE"/>
    <property type="match status" value="1"/>
</dbReference>
<evidence type="ECO:0000256" key="5">
    <source>
        <dbReference type="NCBIfam" id="TIGR00205"/>
    </source>
</evidence>
<comment type="subcellular location">
    <subcellularLocation>
        <location evidence="1 4">Bacterial flagellum basal body</location>
    </subcellularLocation>
</comment>
<keyword evidence="3 4" id="KW-0975">Bacterial flagellum</keyword>
<dbReference type="PRINTS" id="PR01006">
    <property type="entry name" value="FLGHOOKFLIE"/>
</dbReference>
<comment type="similarity">
    <text evidence="2 4">Belongs to the FliE family.</text>
</comment>
<protein>
    <recommendedName>
        <fullName evidence="4 5">Flagellar hook-basal body complex protein FliE</fullName>
    </recommendedName>
</protein>
<organism evidence="6 7">
    <name type="scientific">Rubinisphaera brasiliensis (strain ATCC 49424 / DSM 5305 / JCM 21570 / IAM 15109 / NBRC 103401 / IFAM 1448)</name>
    <name type="common">Planctomyces brasiliensis</name>
    <dbReference type="NCBI Taxonomy" id="756272"/>
    <lineage>
        <taxon>Bacteria</taxon>
        <taxon>Pseudomonadati</taxon>
        <taxon>Planctomycetota</taxon>
        <taxon>Planctomycetia</taxon>
        <taxon>Planctomycetales</taxon>
        <taxon>Planctomycetaceae</taxon>
        <taxon>Rubinisphaera</taxon>
    </lineage>
</organism>